<protein>
    <submittedName>
        <fullName evidence="1">Uncharacterized protein</fullName>
    </submittedName>
</protein>
<proteinExistence type="predicted"/>
<name>A0A2P2LP12_RHIMU</name>
<evidence type="ECO:0000313" key="1">
    <source>
        <dbReference type="EMBL" id="MBX19699.1"/>
    </source>
</evidence>
<reference evidence="1" key="1">
    <citation type="submission" date="2018-02" db="EMBL/GenBank/DDBJ databases">
        <title>Rhizophora mucronata_Transcriptome.</title>
        <authorList>
            <person name="Meera S.P."/>
            <person name="Sreeshan A."/>
            <person name="Augustine A."/>
        </authorList>
    </citation>
    <scope>NUCLEOTIDE SEQUENCE</scope>
    <source>
        <tissue evidence="1">Leaf</tissue>
    </source>
</reference>
<organism evidence="1">
    <name type="scientific">Rhizophora mucronata</name>
    <name type="common">Asiatic mangrove</name>
    <dbReference type="NCBI Taxonomy" id="61149"/>
    <lineage>
        <taxon>Eukaryota</taxon>
        <taxon>Viridiplantae</taxon>
        <taxon>Streptophyta</taxon>
        <taxon>Embryophyta</taxon>
        <taxon>Tracheophyta</taxon>
        <taxon>Spermatophyta</taxon>
        <taxon>Magnoliopsida</taxon>
        <taxon>eudicotyledons</taxon>
        <taxon>Gunneridae</taxon>
        <taxon>Pentapetalae</taxon>
        <taxon>rosids</taxon>
        <taxon>fabids</taxon>
        <taxon>Malpighiales</taxon>
        <taxon>Rhizophoraceae</taxon>
        <taxon>Rhizophora</taxon>
    </lineage>
</organism>
<dbReference type="AlphaFoldDB" id="A0A2P2LP12"/>
<dbReference type="EMBL" id="GGEC01039215">
    <property type="protein sequence ID" value="MBX19699.1"/>
    <property type="molecule type" value="Transcribed_RNA"/>
</dbReference>
<sequence>MPITTDIFRSPLRAVCFRSISFDLNMTTAIQIATKKPCKCWRMKTTKRSKEKGRTCSIHLAAC</sequence>
<accession>A0A2P2LP12</accession>